<protein>
    <submittedName>
        <fullName evidence="3">YifB family Mg chelatase-like AAA ATPase</fullName>
    </submittedName>
</protein>
<evidence type="ECO:0000313" key="4">
    <source>
        <dbReference type="Proteomes" id="UP001551189"/>
    </source>
</evidence>
<comment type="caution">
    <text evidence="3">The sequence shown here is derived from an EMBL/GenBank/DDBJ whole genome shotgun (WGS) entry which is preliminary data.</text>
</comment>
<dbReference type="SUPFAM" id="SSF54211">
    <property type="entry name" value="Ribosomal protein S5 domain 2-like"/>
    <property type="match status" value="1"/>
</dbReference>
<dbReference type="InterPro" id="IPR000523">
    <property type="entry name" value="Mg_chelatse_chII-like_cat_dom"/>
</dbReference>
<accession>A0ABV3AVR2</accession>
<dbReference type="InterPro" id="IPR003593">
    <property type="entry name" value="AAA+_ATPase"/>
</dbReference>
<dbReference type="Gene3D" id="3.40.50.300">
    <property type="entry name" value="P-loop containing nucleotide triphosphate hydrolases"/>
    <property type="match status" value="1"/>
</dbReference>
<dbReference type="EMBL" id="JBEYXT010000029">
    <property type="protein sequence ID" value="MEU6801267.1"/>
    <property type="molecule type" value="Genomic_DNA"/>
</dbReference>
<dbReference type="Pfam" id="PF13541">
    <property type="entry name" value="ChlI"/>
    <property type="match status" value="1"/>
</dbReference>
<dbReference type="InterPro" id="IPR020568">
    <property type="entry name" value="Ribosomal_Su5_D2-typ_SF"/>
</dbReference>
<feature type="domain" description="AAA+ ATPase" evidence="2">
    <location>
        <begin position="234"/>
        <end position="418"/>
    </location>
</feature>
<dbReference type="Gene3D" id="3.30.230.10">
    <property type="match status" value="1"/>
</dbReference>
<evidence type="ECO:0000313" key="3">
    <source>
        <dbReference type="EMBL" id="MEU6801267.1"/>
    </source>
</evidence>
<evidence type="ECO:0000259" key="2">
    <source>
        <dbReference type="SMART" id="SM00382"/>
    </source>
</evidence>
<evidence type="ECO:0000256" key="1">
    <source>
        <dbReference type="ARBA" id="ARBA00006354"/>
    </source>
</evidence>
<dbReference type="Pfam" id="PF01078">
    <property type="entry name" value="Mg_chelatase"/>
    <property type="match status" value="1"/>
</dbReference>
<dbReference type="InterPro" id="IPR027417">
    <property type="entry name" value="P-loop_NTPase"/>
</dbReference>
<sequence length="540" mass="56507">MGFARTCSVALVGVEGVVVEVQADLEPGVAAFTLVGLPDKSLTESKDRVRAAVVNSGAEWPQKKLTVGLSPASVPKAGSGFDLAVACAVLGASERIDPRVLSDIVMIGELGLDGRVRPVRGVLPAVLAAAEAGYEQVVVPECSAAEASLVPGVSVLGVRTLRQLIAVLADEPVPDEEPDEGRPDPLLAGLRMPGTGAATGMHTTGAAQQDQGHDLADVVGQLAARTAVEVAAAGGHHLFLEGPPGAGKTMLAERLPAILPELGREESLEVTAVHSIAGLLPAGKPLVDTAPYCAPHHSATMQALVGGGQGIARPGAVSLAHRGVLFLDETPEFSSQALDALRQPLEAGHVVIARSAGVVRFPAKFLMVLAANPCPCGRFSRTDDLCECPPSSIRRYQARLSGPLLDRVDLRVEIDRVTRSELTQRGARGESTATVAARVRTARERAALRLAGTPWRTNSEIPGRELRNRWHAAPGAMDEAERSLERGILTARGLDRVLRVAWTISDLVGHERPDAADVNLALQLRTGVPRGVPMAIGALV</sequence>
<keyword evidence="4" id="KW-1185">Reference proteome</keyword>
<dbReference type="RefSeq" id="WP_359693038.1">
    <property type="nucleotide sequence ID" value="NZ_JBEYXT010000029.1"/>
</dbReference>
<dbReference type="NCBIfam" id="TIGR00368">
    <property type="entry name" value="YifB family Mg chelatase-like AAA ATPase"/>
    <property type="match status" value="1"/>
</dbReference>
<organism evidence="3 4">
    <name type="scientific">Streptomyces neyagawaensis</name>
    <dbReference type="NCBI Taxonomy" id="42238"/>
    <lineage>
        <taxon>Bacteria</taxon>
        <taxon>Bacillati</taxon>
        <taxon>Actinomycetota</taxon>
        <taxon>Actinomycetes</taxon>
        <taxon>Kitasatosporales</taxon>
        <taxon>Streptomycetaceae</taxon>
        <taxon>Streptomyces</taxon>
    </lineage>
</organism>
<dbReference type="SMART" id="SM00382">
    <property type="entry name" value="AAA"/>
    <property type="match status" value="1"/>
</dbReference>
<dbReference type="SUPFAM" id="SSF52540">
    <property type="entry name" value="P-loop containing nucleoside triphosphate hydrolases"/>
    <property type="match status" value="1"/>
</dbReference>
<dbReference type="PANTHER" id="PTHR32039">
    <property type="entry name" value="MAGNESIUM-CHELATASE SUBUNIT CHLI"/>
    <property type="match status" value="1"/>
</dbReference>
<dbReference type="InterPro" id="IPR014721">
    <property type="entry name" value="Ribsml_uS5_D2-typ_fold_subgr"/>
</dbReference>
<dbReference type="PANTHER" id="PTHR32039:SF7">
    <property type="entry name" value="COMPETENCE PROTEIN COMM"/>
    <property type="match status" value="1"/>
</dbReference>
<name>A0ABV3AVR2_9ACTN</name>
<dbReference type="InterPro" id="IPR004482">
    <property type="entry name" value="Mg_chelat-rel"/>
</dbReference>
<reference evidence="3 4" key="1">
    <citation type="submission" date="2024-06" db="EMBL/GenBank/DDBJ databases">
        <title>The Natural Products Discovery Center: Release of the First 8490 Sequenced Strains for Exploring Actinobacteria Biosynthetic Diversity.</title>
        <authorList>
            <person name="Kalkreuter E."/>
            <person name="Kautsar S.A."/>
            <person name="Yang D."/>
            <person name="Bader C.D."/>
            <person name="Teijaro C.N."/>
            <person name="Fluegel L."/>
            <person name="Davis C.M."/>
            <person name="Simpson J.R."/>
            <person name="Lauterbach L."/>
            <person name="Steele A.D."/>
            <person name="Gui C."/>
            <person name="Meng S."/>
            <person name="Li G."/>
            <person name="Viehrig K."/>
            <person name="Ye F."/>
            <person name="Su P."/>
            <person name="Kiefer A.F."/>
            <person name="Nichols A."/>
            <person name="Cepeda A.J."/>
            <person name="Yan W."/>
            <person name="Fan B."/>
            <person name="Jiang Y."/>
            <person name="Adhikari A."/>
            <person name="Zheng C.-J."/>
            <person name="Schuster L."/>
            <person name="Cowan T.M."/>
            <person name="Smanski M.J."/>
            <person name="Chevrette M.G."/>
            <person name="De Carvalho L.P.S."/>
            <person name="Shen B."/>
        </authorList>
    </citation>
    <scope>NUCLEOTIDE SEQUENCE [LARGE SCALE GENOMIC DNA]</scope>
    <source>
        <strain evidence="3 4">NPDC046851</strain>
    </source>
</reference>
<dbReference type="InterPro" id="IPR025158">
    <property type="entry name" value="Mg_chelat-rel_C"/>
</dbReference>
<proteinExistence type="inferred from homology"/>
<dbReference type="Proteomes" id="UP001551189">
    <property type="component" value="Unassembled WGS sequence"/>
</dbReference>
<dbReference type="InterPro" id="IPR045006">
    <property type="entry name" value="CHLI-like"/>
</dbReference>
<gene>
    <name evidence="3" type="ORF">ABZ931_09685</name>
</gene>
<comment type="similarity">
    <text evidence="1">Belongs to the Mg-chelatase subunits D/I family. ComM subfamily.</text>
</comment>
<dbReference type="Pfam" id="PF13335">
    <property type="entry name" value="Mg_chelatase_C"/>
    <property type="match status" value="1"/>
</dbReference>